<reference evidence="11 12" key="1">
    <citation type="submission" date="2019-10" db="EMBL/GenBank/DDBJ databases">
        <title>WGS of Leuconostoc mesenteroides.</title>
        <authorList>
            <person name="Melo Bolivar J."/>
            <person name="Marino-Ramirez L."/>
            <person name="Villamil Diaz L.M."/>
        </authorList>
    </citation>
    <scope>NUCLEOTIDE SEQUENCE [LARGE SCALE GENOMIC DNA]</scope>
    <source>
        <strain evidence="11 12">M11</strain>
    </source>
</reference>
<feature type="transmembrane region" description="Helical" evidence="10">
    <location>
        <begin position="71"/>
        <end position="93"/>
    </location>
</feature>
<keyword evidence="2 10" id="KW-1003">Cell membrane</keyword>
<dbReference type="AlphaFoldDB" id="A0A843Z1Y7"/>
<comment type="catalytic activity">
    <reaction evidence="8">
        <text>fluoride(in) = fluoride(out)</text>
        <dbReference type="Rhea" id="RHEA:76159"/>
        <dbReference type="ChEBI" id="CHEBI:17051"/>
    </reaction>
    <physiologicalReaction direction="left-to-right" evidence="8">
        <dbReference type="Rhea" id="RHEA:76160"/>
    </physiologicalReaction>
</comment>
<organism evidence="11 12">
    <name type="scientific">Leuconostoc mesenteroides</name>
    <dbReference type="NCBI Taxonomy" id="1245"/>
    <lineage>
        <taxon>Bacteria</taxon>
        <taxon>Bacillati</taxon>
        <taxon>Bacillota</taxon>
        <taxon>Bacilli</taxon>
        <taxon>Lactobacillales</taxon>
        <taxon>Lactobacillaceae</taxon>
        <taxon>Leuconostoc</taxon>
    </lineage>
</organism>
<proteinExistence type="inferred from homology"/>
<comment type="function">
    <text evidence="9">Fluoride-specific ion channel. Important for reducing fluoride concentration in the cell, thus reducing its toxicity.</text>
</comment>
<evidence type="ECO:0000256" key="9">
    <source>
        <dbReference type="ARBA" id="ARBA00049940"/>
    </source>
</evidence>
<keyword evidence="4 10" id="KW-1133">Transmembrane helix</keyword>
<comment type="subcellular location">
    <subcellularLocation>
        <location evidence="1">Cell membrane</location>
        <topology evidence="1">Multi-pass membrane protein</topology>
    </subcellularLocation>
</comment>
<accession>A0A843Z1Y7</accession>
<keyword evidence="6" id="KW-0407">Ion channel</keyword>
<comment type="caution">
    <text evidence="11">The sequence shown here is derived from an EMBL/GenBank/DDBJ whole genome shotgun (WGS) entry which is preliminary data.</text>
</comment>
<keyword evidence="5 10" id="KW-0472">Membrane</keyword>
<evidence type="ECO:0000256" key="5">
    <source>
        <dbReference type="ARBA" id="ARBA00023136"/>
    </source>
</evidence>
<evidence type="ECO:0000313" key="11">
    <source>
        <dbReference type="EMBL" id="MQR26991.1"/>
    </source>
</evidence>
<dbReference type="Pfam" id="PF02537">
    <property type="entry name" value="CRCB"/>
    <property type="match status" value="1"/>
</dbReference>
<evidence type="ECO:0000256" key="3">
    <source>
        <dbReference type="ARBA" id="ARBA00022692"/>
    </source>
</evidence>
<evidence type="ECO:0000256" key="4">
    <source>
        <dbReference type="ARBA" id="ARBA00022989"/>
    </source>
</evidence>
<dbReference type="GO" id="GO:0005886">
    <property type="term" value="C:plasma membrane"/>
    <property type="evidence" value="ECO:0007669"/>
    <property type="project" value="UniProtKB-SubCell"/>
</dbReference>
<evidence type="ECO:0000313" key="12">
    <source>
        <dbReference type="Proteomes" id="UP000469952"/>
    </source>
</evidence>
<evidence type="ECO:0000256" key="8">
    <source>
        <dbReference type="ARBA" id="ARBA00035585"/>
    </source>
</evidence>
<keyword evidence="6" id="KW-0406">Ion transport</keyword>
<gene>
    <name evidence="11" type="ORF">GFV13_06870</name>
</gene>
<dbReference type="EMBL" id="WIPA01000008">
    <property type="protein sequence ID" value="MQR26991.1"/>
    <property type="molecule type" value="Genomic_DNA"/>
</dbReference>
<dbReference type="GO" id="GO:0034220">
    <property type="term" value="P:monoatomic ion transmembrane transport"/>
    <property type="evidence" value="ECO:0007669"/>
    <property type="project" value="UniProtKB-KW"/>
</dbReference>
<keyword evidence="3 10" id="KW-0812">Transmembrane</keyword>
<dbReference type="InterPro" id="IPR003691">
    <property type="entry name" value="FluC"/>
</dbReference>
<name>A0A843Z1Y7_LEUME</name>
<evidence type="ECO:0000256" key="6">
    <source>
        <dbReference type="ARBA" id="ARBA00023303"/>
    </source>
</evidence>
<feature type="transmembrane region" description="Helical" evidence="10">
    <location>
        <begin position="43"/>
        <end position="65"/>
    </location>
</feature>
<comment type="similarity">
    <text evidence="7 10">Belongs to the fluoride channel Fluc/FEX (TC 1.A.43) family.</text>
</comment>
<evidence type="ECO:0000256" key="7">
    <source>
        <dbReference type="ARBA" id="ARBA00035120"/>
    </source>
</evidence>
<sequence length="104" mass="11400">MITRAPYIGSSPWIIVGINIVGSFLLAYVGARIPESYDYSLVIKNFIGTGIIGGFTTFSTFILQINQLVSQSFLISLVYIMTSLILAYIAVLFGKKIGNRRGTN</sequence>
<protein>
    <recommendedName>
        <fullName evidence="10">Fluoride-specific ion channel</fullName>
    </recommendedName>
</protein>
<feature type="transmembrane region" description="Helical" evidence="10">
    <location>
        <begin position="12"/>
        <end position="31"/>
    </location>
</feature>
<keyword evidence="6" id="KW-0813">Transport</keyword>
<evidence type="ECO:0000256" key="10">
    <source>
        <dbReference type="RuleBase" id="RU004340"/>
    </source>
</evidence>
<evidence type="ECO:0000256" key="1">
    <source>
        <dbReference type="ARBA" id="ARBA00004651"/>
    </source>
</evidence>
<dbReference type="Proteomes" id="UP000469952">
    <property type="component" value="Unassembled WGS sequence"/>
</dbReference>
<evidence type="ECO:0000256" key="2">
    <source>
        <dbReference type="ARBA" id="ARBA00022475"/>
    </source>
</evidence>